<reference evidence="1 2" key="1">
    <citation type="submission" date="2018-11" db="EMBL/GenBank/DDBJ databases">
        <authorList>
            <consortium name="Pathogen Informatics"/>
        </authorList>
    </citation>
    <scope>NUCLEOTIDE SEQUENCE [LARGE SCALE GENOMIC DNA]</scope>
    <source>
        <strain evidence="1 2">Zambia</strain>
    </source>
</reference>
<name>A0A183MZB5_9TREM</name>
<organism evidence="1 2">
    <name type="scientific">Schistosoma margrebowiei</name>
    <dbReference type="NCBI Taxonomy" id="48269"/>
    <lineage>
        <taxon>Eukaryota</taxon>
        <taxon>Metazoa</taxon>
        <taxon>Spiralia</taxon>
        <taxon>Lophotrochozoa</taxon>
        <taxon>Platyhelminthes</taxon>
        <taxon>Trematoda</taxon>
        <taxon>Digenea</taxon>
        <taxon>Strigeidida</taxon>
        <taxon>Schistosomatoidea</taxon>
        <taxon>Schistosomatidae</taxon>
        <taxon>Schistosoma</taxon>
    </lineage>
</organism>
<sequence>MIIYLYPRLRTIGIESYSNSELNETHHHYETNVSNQSTSYQISYVIVPDMVCPNNSHISDEISYKSEEYVLDEENRDRKFDAVLIDADFSSDPLFFNEILISNQKLFVLTTDLPLMISPINVTNMFRMSQILVTLLILLF</sequence>
<dbReference type="EMBL" id="UZAI01018688">
    <property type="protein sequence ID" value="VDP39362.1"/>
    <property type="molecule type" value="Genomic_DNA"/>
</dbReference>
<dbReference type="Proteomes" id="UP000277204">
    <property type="component" value="Unassembled WGS sequence"/>
</dbReference>
<keyword evidence="2" id="KW-1185">Reference proteome</keyword>
<dbReference type="AlphaFoldDB" id="A0A183MZB5"/>
<gene>
    <name evidence="1" type="ORF">SMRZ_LOCUS21390</name>
</gene>
<protein>
    <submittedName>
        <fullName evidence="1">Uncharacterized protein</fullName>
    </submittedName>
</protein>
<proteinExistence type="predicted"/>
<accession>A0A183MZB5</accession>
<evidence type="ECO:0000313" key="1">
    <source>
        <dbReference type="EMBL" id="VDP39362.1"/>
    </source>
</evidence>
<evidence type="ECO:0000313" key="2">
    <source>
        <dbReference type="Proteomes" id="UP000277204"/>
    </source>
</evidence>